<reference evidence="2 3" key="1">
    <citation type="submission" date="2020-05" db="EMBL/GenBank/DDBJ databases">
        <authorList>
            <person name="Whitworth D."/>
        </authorList>
    </citation>
    <scope>NUCLEOTIDE SEQUENCE [LARGE SCALE GENOMIC DNA]</scope>
    <source>
        <strain evidence="2 3">AM005</strain>
    </source>
</reference>
<dbReference type="RefSeq" id="WP_171441048.1">
    <property type="nucleotide sequence ID" value="NZ_JABFNS010000015.1"/>
</dbReference>
<accession>A0A7Y4IG81</accession>
<evidence type="ECO:0000256" key="1">
    <source>
        <dbReference type="SAM" id="MobiDB-lite"/>
    </source>
</evidence>
<gene>
    <name evidence="2" type="ORF">HNV28_10040</name>
</gene>
<protein>
    <submittedName>
        <fullName evidence="2">Uncharacterized protein</fullName>
    </submittedName>
</protein>
<organism evidence="2 3">
    <name type="scientific">Myxococcus xanthus</name>
    <dbReference type="NCBI Taxonomy" id="34"/>
    <lineage>
        <taxon>Bacteria</taxon>
        <taxon>Pseudomonadati</taxon>
        <taxon>Myxococcota</taxon>
        <taxon>Myxococcia</taxon>
        <taxon>Myxococcales</taxon>
        <taxon>Cystobacterineae</taxon>
        <taxon>Myxococcaceae</taxon>
        <taxon>Myxococcus</taxon>
    </lineage>
</organism>
<comment type="caution">
    <text evidence="2">The sequence shown here is derived from an EMBL/GenBank/DDBJ whole genome shotgun (WGS) entry which is preliminary data.</text>
</comment>
<evidence type="ECO:0000313" key="2">
    <source>
        <dbReference type="EMBL" id="NOJ78682.1"/>
    </source>
</evidence>
<proteinExistence type="predicted"/>
<name>A0A7Y4IG81_MYXXA</name>
<evidence type="ECO:0000313" key="3">
    <source>
        <dbReference type="Proteomes" id="UP000533080"/>
    </source>
</evidence>
<dbReference type="Proteomes" id="UP000533080">
    <property type="component" value="Unassembled WGS sequence"/>
</dbReference>
<dbReference type="AlphaFoldDB" id="A0A7Y4IG81"/>
<sequence>MKSNTITIKFNEENHTPDPETITVSSGTRITFTITLPPNCKLTPTITFCDTDPDACILTINDPTHVFAFTEETNTYEREVIPQIDKTKTPASPDKFIRNYVVRLVETVPPEYPLRDRVENRSPIGEPPTSSGKIEVSGGPGSELPSLV</sequence>
<dbReference type="EMBL" id="JABFNT010000025">
    <property type="protein sequence ID" value="NOJ78682.1"/>
    <property type="molecule type" value="Genomic_DNA"/>
</dbReference>
<feature type="region of interest" description="Disordered" evidence="1">
    <location>
        <begin position="115"/>
        <end position="148"/>
    </location>
</feature>